<name>A0A6J5B2R3_9BURK</name>
<dbReference type="RefSeq" id="WP_180180157.1">
    <property type="nucleotide sequence ID" value="NZ_CADIJR010000058.1"/>
</dbReference>
<gene>
    <name evidence="2" type="ORF">LMG26845_04605</name>
</gene>
<dbReference type="GeneID" id="92900483"/>
<feature type="transmembrane region" description="Helical" evidence="1">
    <location>
        <begin position="102"/>
        <end position="124"/>
    </location>
</feature>
<sequence length="126" mass="14334">MHSPAMAMAFSLFVLCFITCSLSGLVLFFVKSKQINAALKHPYLQHRPFERYPLAIKAAIMLDYFFRLMFPGTRFWLIGNANDLLGHVDPKKTPLALKWPIVGFWGSCWLGLIAMIVLWTLLFLGA</sequence>
<protein>
    <submittedName>
        <fullName evidence="2">Uncharacterized protein</fullName>
    </submittedName>
</protein>
<keyword evidence="1" id="KW-1133">Transmembrane helix</keyword>
<dbReference type="EMBL" id="CADIJR010000058">
    <property type="protein sequence ID" value="CAB3687994.1"/>
    <property type="molecule type" value="Genomic_DNA"/>
</dbReference>
<dbReference type="Proteomes" id="UP000507979">
    <property type="component" value="Unassembled WGS sequence"/>
</dbReference>
<accession>A0A6J5B2R3</accession>
<evidence type="ECO:0000256" key="1">
    <source>
        <dbReference type="SAM" id="Phobius"/>
    </source>
</evidence>
<feature type="transmembrane region" description="Helical" evidence="1">
    <location>
        <begin position="6"/>
        <end position="30"/>
    </location>
</feature>
<organism evidence="2 3">
    <name type="scientific">Achromobacter insuavis</name>
    <dbReference type="NCBI Taxonomy" id="1287735"/>
    <lineage>
        <taxon>Bacteria</taxon>
        <taxon>Pseudomonadati</taxon>
        <taxon>Pseudomonadota</taxon>
        <taxon>Betaproteobacteria</taxon>
        <taxon>Burkholderiales</taxon>
        <taxon>Alcaligenaceae</taxon>
        <taxon>Achromobacter</taxon>
    </lineage>
</organism>
<keyword evidence="3" id="KW-1185">Reference proteome</keyword>
<evidence type="ECO:0000313" key="2">
    <source>
        <dbReference type="EMBL" id="CAB3687994.1"/>
    </source>
</evidence>
<evidence type="ECO:0000313" key="3">
    <source>
        <dbReference type="Proteomes" id="UP000507979"/>
    </source>
</evidence>
<dbReference type="AlphaFoldDB" id="A0A6J5B2R3"/>
<keyword evidence="1" id="KW-0472">Membrane</keyword>
<proteinExistence type="predicted"/>
<keyword evidence="1" id="KW-0812">Transmembrane</keyword>
<reference evidence="2 3" key="1">
    <citation type="submission" date="2020-04" db="EMBL/GenBank/DDBJ databases">
        <authorList>
            <person name="De Canck E."/>
        </authorList>
    </citation>
    <scope>NUCLEOTIDE SEQUENCE [LARGE SCALE GENOMIC DNA]</scope>
    <source>
        <strain evidence="2 3">LMG 26845</strain>
    </source>
</reference>